<dbReference type="HAMAP" id="MF_00479">
    <property type="entry name" value="RsxG_RnfG"/>
    <property type="match status" value="1"/>
</dbReference>
<organism evidence="8 9">
    <name type="scientific">Oxobacter pfennigii</name>
    <dbReference type="NCBI Taxonomy" id="36849"/>
    <lineage>
        <taxon>Bacteria</taxon>
        <taxon>Bacillati</taxon>
        <taxon>Bacillota</taxon>
        <taxon>Clostridia</taxon>
        <taxon>Eubacteriales</taxon>
        <taxon>Clostridiaceae</taxon>
        <taxon>Oxobacter</taxon>
    </lineage>
</organism>
<gene>
    <name evidence="6 8" type="primary">rnfG</name>
    <name evidence="8" type="ORF">OXPF_26960</name>
</gene>
<comment type="function">
    <text evidence="6">Part of a membrane-bound complex that couples electron transfer with translocation of ions across the membrane.</text>
</comment>
<evidence type="ECO:0000256" key="5">
    <source>
        <dbReference type="ARBA" id="ARBA00022982"/>
    </source>
</evidence>
<dbReference type="GO" id="GO:0009055">
    <property type="term" value="F:electron transfer activity"/>
    <property type="evidence" value="ECO:0007669"/>
    <property type="project" value="InterPro"/>
</dbReference>
<keyword evidence="1 6" id="KW-0813">Transport</keyword>
<keyword evidence="9" id="KW-1185">Reference proteome</keyword>
<evidence type="ECO:0000256" key="6">
    <source>
        <dbReference type="HAMAP-Rule" id="MF_00479"/>
    </source>
</evidence>
<evidence type="ECO:0000313" key="8">
    <source>
        <dbReference type="EMBL" id="KPU43836.1"/>
    </source>
</evidence>
<keyword evidence="6" id="KW-0472">Membrane</keyword>
<dbReference type="NCBIfam" id="TIGR01947">
    <property type="entry name" value="rnfG"/>
    <property type="match status" value="1"/>
</dbReference>
<protein>
    <recommendedName>
        <fullName evidence="6">Ion-translocating oxidoreductase complex subunit G</fullName>
        <ecNumber evidence="6">7.-.-.-</ecNumber>
    </recommendedName>
    <alternativeName>
        <fullName evidence="6">Rnf electron transport complex subunit G</fullName>
    </alternativeName>
</protein>
<evidence type="ECO:0000256" key="1">
    <source>
        <dbReference type="ARBA" id="ARBA00022448"/>
    </source>
</evidence>
<evidence type="ECO:0000259" key="7">
    <source>
        <dbReference type="SMART" id="SM00900"/>
    </source>
</evidence>
<reference evidence="8 9" key="1">
    <citation type="submission" date="2015-09" db="EMBL/GenBank/DDBJ databases">
        <title>Genome sequence of Oxobacter pfennigii DSM 3222.</title>
        <authorList>
            <person name="Poehlein A."/>
            <person name="Bengelsdorf F.R."/>
            <person name="Schiel-Bengelsdorf B."/>
            <person name="Duerre P."/>
            <person name="Daniel R."/>
        </authorList>
    </citation>
    <scope>NUCLEOTIDE SEQUENCE [LARGE SCALE GENOMIC DNA]</scope>
    <source>
        <strain evidence="8 9">DSM 3222</strain>
    </source>
</reference>
<dbReference type="InterPro" id="IPR007329">
    <property type="entry name" value="FMN-bd"/>
</dbReference>
<comment type="similarity">
    <text evidence="6">Belongs to the RnfG family.</text>
</comment>
<evidence type="ECO:0000256" key="4">
    <source>
        <dbReference type="ARBA" id="ARBA00022643"/>
    </source>
</evidence>
<comment type="subcellular location">
    <subcellularLocation>
        <location evidence="6">Cell membrane</location>
        <topology evidence="6">Single-pass membrane protein</topology>
    </subcellularLocation>
</comment>
<sequence>MKENLKLGFILLLFAAIAGICLGAAYEVTKEPIAQQAIIEKNNAMKEILPDADDFKDLAVQINEDSMIKEVSEAYKGSGIIGYTFTVTPKGFGGLINVMVGISSEGKVSGIKVMSHSETPGLGANAANPKFSDQFKDKPIDKPLEVMKTGAVTENQVDAITGATITSKAVTGGVNEAINFYNTSVKGGQ</sequence>
<comment type="caution">
    <text evidence="8">The sequence shown here is derived from an EMBL/GenBank/DDBJ whole genome shotgun (WGS) entry which is preliminary data.</text>
</comment>
<accession>A0A0P9AEU0</accession>
<dbReference type="STRING" id="36849.OXPF_26960"/>
<dbReference type="RefSeq" id="WP_054875717.1">
    <property type="nucleotide sequence ID" value="NZ_LKET01000035.1"/>
</dbReference>
<proteinExistence type="inferred from homology"/>
<keyword evidence="6" id="KW-1133">Transmembrane helix</keyword>
<dbReference type="EC" id="7.-.-.-" evidence="6"/>
<keyword evidence="6" id="KW-1278">Translocase</keyword>
<evidence type="ECO:0000256" key="2">
    <source>
        <dbReference type="ARBA" id="ARBA00022553"/>
    </source>
</evidence>
<keyword evidence="6" id="KW-1003">Cell membrane</keyword>
<dbReference type="PANTHER" id="PTHR36118:SF1">
    <property type="entry name" value="ION-TRANSLOCATING OXIDOREDUCTASE COMPLEX SUBUNIT G"/>
    <property type="match status" value="1"/>
</dbReference>
<dbReference type="Proteomes" id="UP000050326">
    <property type="component" value="Unassembled WGS sequence"/>
</dbReference>
<keyword evidence="5 6" id="KW-0249">Electron transport</keyword>
<dbReference type="PATRIC" id="fig|36849.3.peg.2851"/>
<dbReference type="OrthoDB" id="9794010at2"/>
<dbReference type="PIRSF" id="PIRSF006091">
    <property type="entry name" value="E_trnsport_RnfG"/>
    <property type="match status" value="1"/>
</dbReference>
<dbReference type="InterPro" id="IPR010209">
    <property type="entry name" value="Ion_transpt_RnfG/RsxG"/>
</dbReference>
<dbReference type="GO" id="GO:0005886">
    <property type="term" value="C:plasma membrane"/>
    <property type="evidence" value="ECO:0007669"/>
    <property type="project" value="UniProtKB-SubCell"/>
</dbReference>
<dbReference type="EMBL" id="LKET01000035">
    <property type="protein sequence ID" value="KPU43836.1"/>
    <property type="molecule type" value="Genomic_DNA"/>
</dbReference>
<dbReference type="Pfam" id="PF04205">
    <property type="entry name" value="FMN_bind"/>
    <property type="match status" value="1"/>
</dbReference>
<dbReference type="AlphaFoldDB" id="A0A0P9AEU0"/>
<evidence type="ECO:0000256" key="3">
    <source>
        <dbReference type="ARBA" id="ARBA00022630"/>
    </source>
</evidence>
<feature type="domain" description="FMN-binding" evidence="7">
    <location>
        <begin position="91"/>
        <end position="181"/>
    </location>
</feature>
<keyword evidence="3 6" id="KW-0285">Flavoprotein</keyword>
<keyword evidence="4 6" id="KW-0288">FMN</keyword>
<name>A0A0P9AEU0_9CLOT</name>
<dbReference type="GO" id="GO:0022900">
    <property type="term" value="P:electron transport chain"/>
    <property type="evidence" value="ECO:0007669"/>
    <property type="project" value="UniProtKB-UniRule"/>
</dbReference>
<evidence type="ECO:0000313" key="9">
    <source>
        <dbReference type="Proteomes" id="UP000050326"/>
    </source>
</evidence>
<dbReference type="PANTHER" id="PTHR36118">
    <property type="entry name" value="ION-TRANSLOCATING OXIDOREDUCTASE COMPLEX SUBUNIT G"/>
    <property type="match status" value="1"/>
</dbReference>
<comment type="subunit">
    <text evidence="6">The complex is composed of six subunits: RnfA, RnfB, RnfC, RnfD, RnfE and RnfG.</text>
</comment>
<feature type="modified residue" description="FMN phosphoryl threonine" evidence="6">
    <location>
        <position position="164"/>
    </location>
</feature>
<comment type="cofactor">
    <cofactor evidence="6">
        <name>FMN</name>
        <dbReference type="ChEBI" id="CHEBI:58210"/>
    </cofactor>
</comment>
<keyword evidence="2 6" id="KW-0597">Phosphoprotein</keyword>
<dbReference type="SMART" id="SM00900">
    <property type="entry name" value="FMN_bind"/>
    <property type="match status" value="1"/>
</dbReference>
<dbReference type="GO" id="GO:0010181">
    <property type="term" value="F:FMN binding"/>
    <property type="evidence" value="ECO:0007669"/>
    <property type="project" value="InterPro"/>
</dbReference>
<keyword evidence="6" id="KW-0812">Transmembrane</keyword>